<dbReference type="EMBL" id="JAPDHZ010000003">
    <property type="protein sequence ID" value="MDG0792364.1"/>
    <property type="molecule type" value="Genomic_DNA"/>
</dbReference>
<accession>A0A9X4QMR6</accession>
<protein>
    <submittedName>
        <fullName evidence="1">Uncharacterized protein</fullName>
    </submittedName>
</protein>
<sequence>MNCLICSASSLAEACVPTRYVKYLILTGAFEAVCSLACAEAVAEADDEAAGLADDCALLPDEELEPHAVTDASSTAAPAMAAPVL</sequence>
<reference evidence="1 2" key="1">
    <citation type="submission" date="2022-10" db="EMBL/GenBank/DDBJ databases">
        <title>Comparative genomic analysis of Cohnella hashimotonis sp. nov., isolated from the International Space Station.</title>
        <authorList>
            <person name="Simpson A."/>
            <person name="Venkateswaran K."/>
        </authorList>
    </citation>
    <scope>NUCLEOTIDE SEQUENCE [LARGE SCALE GENOMIC DNA]</scope>
    <source>
        <strain evidence="1 2">DSM 18997</strain>
    </source>
</reference>
<organism evidence="1 2">
    <name type="scientific">Cohnella ginsengisoli</name>
    <dbReference type="NCBI Taxonomy" id="425004"/>
    <lineage>
        <taxon>Bacteria</taxon>
        <taxon>Bacillati</taxon>
        <taxon>Bacillota</taxon>
        <taxon>Bacilli</taxon>
        <taxon>Bacillales</taxon>
        <taxon>Paenibacillaceae</taxon>
        <taxon>Cohnella</taxon>
    </lineage>
</organism>
<proteinExistence type="predicted"/>
<dbReference type="AlphaFoldDB" id="A0A9X4QMR6"/>
<keyword evidence="2" id="KW-1185">Reference proteome</keyword>
<evidence type="ECO:0000313" key="2">
    <source>
        <dbReference type="Proteomes" id="UP001153387"/>
    </source>
</evidence>
<dbReference type="Proteomes" id="UP001153387">
    <property type="component" value="Unassembled WGS sequence"/>
</dbReference>
<gene>
    <name evidence="1" type="ORF">OMP38_16925</name>
</gene>
<dbReference type="RefSeq" id="WP_277566170.1">
    <property type="nucleotide sequence ID" value="NZ_JAPDHZ010000003.1"/>
</dbReference>
<name>A0A9X4QMR6_9BACL</name>
<evidence type="ECO:0000313" key="1">
    <source>
        <dbReference type="EMBL" id="MDG0792364.1"/>
    </source>
</evidence>
<comment type="caution">
    <text evidence="1">The sequence shown here is derived from an EMBL/GenBank/DDBJ whole genome shotgun (WGS) entry which is preliminary data.</text>
</comment>